<reference evidence="1" key="2">
    <citation type="journal article" date="2021" name="Genome Biol. Evol.">
        <title>Developing a high-quality reference genome for a parasitic bivalve with doubly uniparental inheritance (Bivalvia: Unionida).</title>
        <authorList>
            <person name="Smith C.H."/>
        </authorList>
    </citation>
    <scope>NUCLEOTIDE SEQUENCE</scope>
    <source>
        <strain evidence="1">CHS0354</strain>
        <tissue evidence="1">Mantle</tissue>
    </source>
</reference>
<evidence type="ECO:0000313" key="2">
    <source>
        <dbReference type="Proteomes" id="UP001195483"/>
    </source>
</evidence>
<comment type="caution">
    <text evidence="1">The sequence shown here is derived from an EMBL/GenBank/DDBJ whole genome shotgun (WGS) entry which is preliminary data.</text>
</comment>
<protein>
    <submittedName>
        <fullName evidence="1">Uncharacterized protein</fullName>
    </submittedName>
</protein>
<evidence type="ECO:0000313" key="1">
    <source>
        <dbReference type="EMBL" id="KAK3576740.1"/>
    </source>
</evidence>
<accession>A0AAE0RNS7</accession>
<feature type="non-terminal residue" evidence="1">
    <location>
        <position position="60"/>
    </location>
</feature>
<organism evidence="1 2">
    <name type="scientific">Potamilus streckersoni</name>
    <dbReference type="NCBI Taxonomy" id="2493646"/>
    <lineage>
        <taxon>Eukaryota</taxon>
        <taxon>Metazoa</taxon>
        <taxon>Spiralia</taxon>
        <taxon>Lophotrochozoa</taxon>
        <taxon>Mollusca</taxon>
        <taxon>Bivalvia</taxon>
        <taxon>Autobranchia</taxon>
        <taxon>Heteroconchia</taxon>
        <taxon>Palaeoheterodonta</taxon>
        <taxon>Unionida</taxon>
        <taxon>Unionoidea</taxon>
        <taxon>Unionidae</taxon>
        <taxon>Ambleminae</taxon>
        <taxon>Lampsilini</taxon>
        <taxon>Potamilus</taxon>
    </lineage>
</organism>
<gene>
    <name evidence="1" type="ORF">CHS0354_005579</name>
</gene>
<reference evidence="1" key="1">
    <citation type="journal article" date="2021" name="Genome Biol. Evol.">
        <title>A High-Quality Reference Genome for a Parasitic Bivalve with Doubly Uniparental Inheritance (Bivalvia: Unionida).</title>
        <authorList>
            <person name="Smith C.H."/>
        </authorList>
    </citation>
    <scope>NUCLEOTIDE SEQUENCE</scope>
    <source>
        <strain evidence="1">CHS0354</strain>
    </source>
</reference>
<dbReference type="Proteomes" id="UP001195483">
    <property type="component" value="Unassembled WGS sequence"/>
</dbReference>
<dbReference type="AlphaFoldDB" id="A0AAE0RNS7"/>
<name>A0AAE0RNS7_9BIVA</name>
<reference evidence="1" key="3">
    <citation type="submission" date="2023-05" db="EMBL/GenBank/DDBJ databases">
        <authorList>
            <person name="Smith C.H."/>
        </authorList>
    </citation>
    <scope>NUCLEOTIDE SEQUENCE</scope>
    <source>
        <strain evidence="1">CHS0354</strain>
        <tissue evidence="1">Mantle</tissue>
    </source>
</reference>
<proteinExistence type="predicted"/>
<keyword evidence="2" id="KW-1185">Reference proteome</keyword>
<dbReference type="EMBL" id="JAEAOA010000394">
    <property type="protein sequence ID" value="KAK3576740.1"/>
    <property type="molecule type" value="Genomic_DNA"/>
</dbReference>
<sequence length="60" mass="6806">MTIDMRRPVLRDNSVTTSKRTAVLILKGFLSLLLSAESHLEVLVPDLNGERIHRMYRGGQ</sequence>